<feature type="compositionally biased region" description="Basic residues" evidence="2">
    <location>
        <begin position="282"/>
        <end position="292"/>
    </location>
</feature>
<feature type="coiled-coil region" evidence="1">
    <location>
        <begin position="804"/>
        <end position="872"/>
    </location>
</feature>
<dbReference type="SUPFAM" id="SSF46785">
    <property type="entry name" value="Winged helix' DNA-binding domain"/>
    <property type="match status" value="1"/>
</dbReference>
<dbReference type="InterPro" id="IPR005174">
    <property type="entry name" value="KIB1-4_b-propeller"/>
</dbReference>
<organism evidence="4">
    <name type="scientific">Oryza nivara</name>
    <name type="common">Indian wild rice</name>
    <name type="synonym">Oryza sativa f. spontanea</name>
    <dbReference type="NCBI Taxonomy" id="4536"/>
    <lineage>
        <taxon>Eukaryota</taxon>
        <taxon>Viridiplantae</taxon>
        <taxon>Streptophyta</taxon>
        <taxon>Embryophyta</taxon>
        <taxon>Tracheophyta</taxon>
        <taxon>Spermatophyta</taxon>
        <taxon>Magnoliopsida</taxon>
        <taxon>Liliopsida</taxon>
        <taxon>Poales</taxon>
        <taxon>Poaceae</taxon>
        <taxon>BOP clade</taxon>
        <taxon>Oryzoideae</taxon>
        <taxon>Oryzeae</taxon>
        <taxon>Oryzinae</taxon>
        <taxon>Oryza</taxon>
    </lineage>
</organism>
<dbReference type="InterPro" id="IPR036390">
    <property type="entry name" value="WH_DNA-bd_sf"/>
</dbReference>
<protein>
    <recommendedName>
        <fullName evidence="3">KIB1-4 beta-propeller domain-containing protein</fullName>
    </recommendedName>
</protein>
<feature type="region of interest" description="Disordered" evidence="2">
    <location>
        <begin position="874"/>
        <end position="893"/>
    </location>
</feature>
<dbReference type="PANTHER" id="PTHR36383">
    <property type="entry name" value="OS09G0529350 PROTEIN"/>
    <property type="match status" value="1"/>
</dbReference>
<dbReference type="Gene3D" id="1.10.10.10">
    <property type="entry name" value="Winged helix-like DNA-binding domain superfamily/Winged helix DNA-binding domain"/>
    <property type="match status" value="1"/>
</dbReference>
<evidence type="ECO:0000256" key="1">
    <source>
        <dbReference type="SAM" id="Coils"/>
    </source>
</evidence>
<reference evidence="4" key="1">
    <citation type="submission" date="2015-04" db="UniProtKB">
        <authorList>
            <consortium name="EnsemblPlants"/>
        </authorList>
    </citation>
    <scope>IDENTIFICATION</scope>
    <source>
        <strain evidence="4">SL10</strain>
    </source>
</reference>
<dbReference type="Proteomes" id="UP000006591">
    <property type="component" value="Chromosome 9"/>
</dbReference>
<feature type="region of interest" description="Disordered" evidence="2">
    <location>
        <begin position="1128"/>
        <end position="1155"/>
    </location>
</feature>
<dbReference type="Pfam" id="PF03478">
    <property type="entry name" value="Beta-prop_KIB1-4"/>
    <property type="match status" value="1"/>
</dbReference>
<evidence type="ECO:0000313" key="5">
    <source>
        <dbReference type="Proteomes" id="UP000006591"/>
    </source>
</evidence>
<evidence type="ECO:0000313" key="4">
    <source>
        <dbReference type="EnsemblPlants" id="ONIVA09G18320.1"/>
    </source>
</evidence>
<feature type="compositionally biased region" description="Gly residues" evidence="2">
    <location>
        <begin position="293"/>
        <end position="306"/>
    </location>
</feature>
<dbReference type="InterPro" id="IPR036388">
    <property type="entry name" value="WH-like_DNA-bd_sf"/>
</dbReference>
<proteinExistence type="predicted"/>
<evidence type="ECO:0000256" key="2">
    <source>
        <dbReference type="SAM" id="MobiDB-lite"/>
    </source>
</evidence>
<dbReference type="InterPro" id="IPR040608">
    <property type="entry name" value="Snf8/Vps36"/>
</dbReference>
<feature type="domain" description="KIB1-4 beta-propeller" evidence="3">
    <location>
        <begin position="443"/>
        <end position="668"/>
    </location>
</feature>
<dbReference type="eggNOG" id="KOG3341">
    <property type="taxonomic scope" value="Eukaryota"/>
</dbReference>
<dbReference type="PANTHER" id="PTHR36383:SF1">
    <property type="entry name" value="PROTEIN, PUTATIVE-RELATED"/>
    <property type="match status" value="1"/>
</dbReference>
<feature type="compositionally biased region" description="Low complexity" evidence="2">
    <location>
        <begin position="1141"/>
        <end position="1151"/>
    </location>
</feature>
<dbReference type="Pfam" id="PF04157">
    <property type="entry name" value="EAP30"/>
    <property type="match status" value="1"/>
</dbReference>
<reference evidence="4" key="2">
    <citation type="submission" date="2018-04" db="EMBL/GenBank/DDBJ databases">
        <title>OnivRS2 (Oryza nivara Reference Sequence Version 2).</title>
        <authorList>
            <person name="Zhang J."/>
            <person name="Kudrna D."/>
            <person name="Lee S."/>
            <person name="Talag J."/>
            <person name="Rajasekar S."/>
            <person name="Welchert J."/>
            <person name="Hsing Y.-I."/>
            <person name="Wing R.A."/>
        </authorList>
    </citation>
    <scope>NUCLEOTIDE SEQUENCE [LARGE SCALE GENOMIC DNA]</scope>
    <source>
        <strain evidence="4">SL10</strain>
    </source>
</reference>
<keyword evidence="1" id="KW-0175">Coiled coil</keyword>
<dbReference type="EnsemblPlants" id="ONIVA09G18320.1">
    <property type="protein sequence ID" value="ONIVA09G18320.1"/>
    <property type="gene ID" value="ONIVA09G18320"/>
</dbReference>
<dbReference type="FunFam" id="1.10.10.10:FF:000363">
    <property type="entry name" value="Vacuolar protein sorting-associated protein"/>
    <property type="match status" value="1"/>
</dbReference>
<dbReference type="Gramene" id="ONIVA09G18320.1">
    <property type="protein sequence ID" value="ONIVA09G18320.1"/>
    <property type="gene ID" value="ONIVA09G18320"/>
</dbReference>
<feature type="region of interest" description="Disordered" evidence="2">
    <location>
        <begin position="1272"/>
        <end position="1328"/>
    </location>
</feature>
<name>A0A0E0IMP8_ORYNI</name>
<accession>A0A0E0IMP8</accession>
<feature type="region of interest" description="Disordered" evidence="2">
    <location>
        <begin position="269"/>
        <end position="370"/>
    </location>
</feature>
<keyword evidence="5" id="KW-1185">Reference proteome</keyword>
<sequence length="1363" mass="148929">MGNVGDIEGGEVGGRRHMPDIWGPLARRSAPRPGLGLPAFGLPRLAPLLRPAVQPLPSPFASALPCRRSVQRRRARRARCPASGPPPSPSPLGLRQFRLGSMRRRPGIAGLQNAAATRDQFRLVGENVAKVRTDVMKEQLATFRTQLEEFARKHKVITIELKWHSIFQLLSNFVYMVLGSGFEVISVGKKKLVRSVPTELNKDHNGILELAQAEGFVTVEQVERKFSWSTGRAIDVLETLLKEGLAMIDDGHRDGKRRYWFPCVTLSSDSTGADAKSGGARRERRSGGRRRGGGGSGDDAGSGEQGGGDDDNAGAGEGIGGGEGEEPPPPPSATSGRRSVPPSLSRWFPLTSTSSSRAPSSWPTPEVGNLPVGPGESISFIPVNSAASSRLEADFSWHDGGGEDVHAKKPTNPALPPPLSCHGCSPLLLVSLYPSFAEALFHPRLRRLHRFRLPWGHHLPPSRYTLLYAHGFLVTATTAANNYPPRLLLLRLFTGEQLRLPRVFAPFSRVILTADLLVVIFLPGRATVQHCRPGDALWRVASAPAPHVFDDLISVNGTLYALVGLRLATLQLSESSLELSFLGGEHDDANRPEGDRFMLGECGGEVLLISVEHEERVVYRVFRWASEKRKWEMITNLGGRSLFLGLDGFAACVDQDHPGVRGDCLYAAGRRLGEWHEYSLADGTCDVCNADYPGAPPMNNSSLIRPSQSSLPRRTHTMQHLALLRPLIHSSPLPAASPLAARCRGGRGRGRGRGVRWRCATGGGAGGGEVEEGEGEGEGKREAAAWLSSAVGEKVDELLLREENRALVEGVEAAERRVERARAALADIERQEAAARLASEEVRRLERRRDEIAESQRELLQAREMIDEAQRSLSSSLEDQSFGDAPSGDIDEDSERLESVKAAAVSSVVGVLASLPISFYEAHDFPQLFVQLSVIFISCALFGVTFRYAIRRDLDNVQLKTGAAAAFAFVRGLAMVESGRPFELSTDALISLALDGAVSVVENILTFLPAAIALDYCFKMRFLSPFPTRKQEMALKVFNWLNRKKHSNVEYCTINENKAMEEKEDSLRASVTEQDTEALLLRDVLINGILAIGTLGHNVNSLCPESCIEQDEPIIMCDEKVEQEKCEEEKAEAKQDTPVTAPSEPASALEPAKMHSSSMKEDNFMCFVKEEILMHGMEVEDVPNIQERPLLMLEKVEKVRTTLADLFAAEAFSSSDAEDKCYPKIVIVAGASTSKPTSCMEKMHHKKPTKPTSKPLKATRKLSRVMRKMLGKKIHPEQLNGRSNAEGPGSRPLRKGVQPMAVEAGVRGAADGGRPDYTIDVFGGGEGRRDAMRRNQRLASGGRSHMSAEDEWWWSIGATAVDS</sequence>
<feature type="region of interest" description="Disordered" evidence="2">
    <location>
        <begin position="72"/>
        <end position="94"/>
    </location>
</feature>
<dbReference type="HOGENOM" id="CLU_256871_0_0_1"/>
<feature type="compositionally biased region" description="Low complexity" evidence="2">
    <location>
        <begin position="351"/>
        <end position="365"/>
    </location>
</feature>
<evidence type="ECO:0000259" key="3">
    <source>
        <dbReference type="Pfam" id="PF03478"/>
    </source>
</evidence>